<dbReference type="PANTHER" id="PTHR33499">
    <property type="entry name" value="OS12G0282400 PROTEIN-RELATED"/>
    <property type="match status" value="1"/>
</dbReference>
<keyword evidence="3" id="KW-1185">Reference proteome</keyword>
<gene>
    <name evidence="2" type="ORF">Pyn_20117</name>
</gene>
<comment type="caution">
    <text evidence="2">The sequence shown here is derived from an EMBL/GenBank/DDBJ whole genome shotgun (WGS) entry which is preliminary data.</text>
</comment>
<name>A0A314YYA2_PRUYE</name>
<sequence length="199" mass="22970">MSGGESSKIVVKRKTKQIKATLVIATERQNLGVCICDERMNNKEKQPRGKQQDNSQRKTTMRGQRENEVRTSNLRFNFSYTLLATDVEEQPAQAENVAQIKEQKKKRGPTRMAVIPLGKKSRLEVSFNLEGQLCGPNSESFASFLGVRAHVPIVMSSWKDLKEINKDELWSLIQQNYIVGDEHKNFTFRMMGKYWRQFK</sequence>
<dbReference type="Proteomes" id="UP000250321">
    <property type="component" value="Unassembled WGS sequence"/>
</dbReference>
<feature type="region of interest" description="Disordered" evidence="1">
    <location>
        <begin position="43"/>
        <end position="67"/>
    </location>
</feature>
<protein>
    <submittedName>
        <fullName evidence="2">Uncharacterized protein</fullName>
    </submittedName>
</protein>
<organism evidence="2 3">
    <name type="scientific">Prunus yedoensis var. nudiflora</name>
    <dbReference type="NCBI Taxonomy" id="2094558"/>
    <lineage>
        <taxon>Eukaryota</taxon>
        <taxon>Viridiplantae</taxon>
        <taxon>Streptophyta</taxon>
        <taxon>Embryophyta</taxon>
        <taxon>Tracheophyta</taxon>
        <taxon>Spermatophyta</taxon>
        <taxon>Magnoliopsida</taxon>
        <taxon>eudicotyledons</taxon>
        <taxon>Gunneridae</taxon>
        <taxon>Pentapetalae</taxon>
        <taxon>rosids</taxon>
        <taxon>fabids</taxon>
        <taxon>Rosales</taxon>
        <taxon>Rosaceae</taxon>
        <taxon>Amygdaloideae</taxon>
        <taxon>Amygdaleae</taxon>
        <taxon>Prunus</taxon>
    </lineage>
</organism>
<dbReference type="AlphaFoldDB" id="A0A314YYA2"/>
<accession>A0A314YYA2</accession>
<evidence type="ECO:0000313" key="3">
    <source>
        <dbReference type="Proteomes" id="UP000250321"/>
    </source>
</evidence>
<proteinExistence type="predicted"/>
<dbReference type="EMBL" id="PJQY01000424">
    <property type="protein sequence ID" value="PQQ11077.1"/>
    <property type="molecule type" value="Genomic_DNA"/>
</dbReference>
<evidence type="ECO:0000313" key="2">
    <source>
        <dbReference type="EMBL" id="PQQ11077.1"/>
    </source>
</evidence>
<evidence type="ECO:0000256" key="1">
    <source>
        <dbReference type="SAM" id="MobiDB-lite"/>
    </source>
</evidence>
<dbReference type="STRING" id="2094558.A0A314YYA2"/>
<reference evidence="2 3" key="1">
    <citation type="submission" date="2018-02" db="EMBL/GenBank/DDBJ databases">
        <title>Draft genome of wild Prunus yedoensis var. nudiflora.</title>
        <authorList>
            <person name="Baek S."/>
            <person name="Kim J.-H."/>
            <person name="Choi K."/>
            <person name="Kim G.-B."/>
            <person name="Cho A."/>
            <person name="Jang H."/>
            <person name="Shin C.-H."/>
            <person name="Yu H.-J."/>
            <person name="Mun J.-H."/>
        </authorList>
    </citation>
    <scope>NUCLEOTIDE SEQUENCE [LARGE SCALE GENOMIC DNA]</scope>
    <source>
        <strain evidence="3">cv. Jeju island</strain>
        <tissue evidence="2">Leaf</tissue>
    </source>
</reference>
<feature type="compositionally biased region" description="Polar residues" evidence="1">
    <location>
        <begin position="52"/>
        <end position="62"/>
    </location>
</feature>
<dbReference type="PANTHER" id="PTHR33499:SF43">
    <property type="entry name" value="TRANSPOSASE, PTTA_EN_SPM, PLANT"/>
    <property type="match status" value="1"/>
</dbReference>